<sequence length="134" mass="15566">MIQAMQLPWAIVRFILQSAIVHRERMAEIVTNTEYLGKLIVRYVAYEELYLVESKPRNYSSLKLALEKLYVEFLKFLVETAKHLNRTTLGSVLRAILEPEAIREILQGIKSHEQQLAAELELWLEPLQNTIISS</sequence>
<dbReference type="InParanoid" id="A0A3N4L952"/>
<evidence type="ECO:0000313" key="3">
    <source>
        <dbReference type="Proteomes" id="UP000267821"/>
    </source>
</evidence>
<dbReference type="EMBL" id="ML121776">
    <property type="protein sequence ID" value="RPB17989.1"/>
    <property type="molecule type" value="Genomic_DNA"/>
</dbReference>
<evidence type="ECO:0000313" key="2">
    <source>
        <dbReference type="EMBL" id="RPB17989.1"/>
    </source>
</evidence>
<proteinExistence type="predicted"/>
<dbReference type="Proteomes" id="UP000267821">
    <property type="component" value="Unassembled WGS sequence"/>
</dbReference>
<protein>
    <recommendedName>
        <fullName evidence="1">DUF7708 domain-containing protein</fullName>
    </recommendedName>
</protein>
<dbReference type="OrthoDB" id="7464126at2759"/>
<feature type="domain" description="DUF7708" evidence="1">
    <location>
        <begin position="6"/>
        <end position="117"/>
    </location>
</feature>
<accession>A0A3N4L952</accession>
<dbReference type="Pfam" id="PF24809">
    <property type="entry name" value="DUF7708"/>
    <property type="match status" value="1"/>
</dbReference>
<organism evidence="2 3">
    <name type="scientific">Terfezia boudieri ATCC MYA-4762</name>
    <dbReference type="NCBI Taxonomy" id="1051890"/>
    <lineage>
        <taxon>Eukaryota</taxon>
        <taxon>Fungi</taxon>
        <taxon>Dikarya</taxon>
        <taxon>Ascomycota</taxon>
        <taxon>Pezizomycotina</taxon>
        <taxon>Pezizomycetes</taxon>
        <taxon>Pezizales</taxon>
        <taxon>Pezizaceae</taxon>
        <taxon>Terfezia</taxon>
    </lineage>
</organism>
<keyword evidence="3" id="KW-1185">Reference proteome</keyword>
<gene>
    <name evidence="2" type="ORF">L211DRAFT_332764</name>
</gene>
<evidence type="ECO:0000259" key="1">
    <source>
        <dbReference type="Pfam" id="PF24809"/>
    </source>
</evidence>
<dbReference type="InterPro" id="IPR056125">
    <property type="entry name" value="DUF7708"/>
</dbReference>
<name>A0A3N4L952_9PEZI</name>
<dbReference type="AlphaFoldDB" id="A0A3N4L952"/>
<reference evidence="2 3" key="1">
    <citation type="journal article" date="2018" name="Nat. Ecol. Evol.">
        <title>Pezizomycetes genomes reveal the molecular basis of ectomycorrhizal truffle lifestyle.</title>
        <authorList>
            <person name="Murat C."/>
            <person name="Payen T."/>
            <person name="Noel B."/>
            <person name="Kuo A."/>
            <person name="Morin E."/>
            <person name="Chen J."/>
            <person name="Kohler A."/>
            <person name="Krizsan K."/>
            <person name="Balestrini R."/>
            <person name="Da Silva C."/>
            <person name="Montanini B."/>
            <person name="Hainaut M."/>
            <person name="Levati E."/>
            <person name="Barry K.W."/>
            <person name="Belfiori B."/>
            <person name="Cichocki N."/>
            <person name="Clum A."/>
            <person name="Dockter R.B."/>
            <person name="Fauchery L."/>
            <person name="Guy J."/>
            <person name="Iotti M."/>
            <person name="Le Tacon F."/>
            <person name="Lindquist E.A."/>
            <person name="Lipzen A."/>
            <person name="Malagnac F."/>
            <person name="Mello A."/>
            <person name="Molinier V."/>
            <person name="Miyauchi S."/>
            <person name="Poulain J."/>
            <person name="Riccioni C."/>
            <person name="Rubini A."/>
            <person name="Sitrit Y."/>
            <person name="Splivallo R."/>
            <person name="Traeger S."/>
            <person name="Wang M."/>
            <person name="Zifcakova L."/>
            <person name="Wipf D."/>
            <person name="Zambonelli A."/>
            <person name="Paolocci F."/>
            <person name="Nowrousian M."/>
            <person name="Ottonello S."/>
            <person name="Baldrian P."/>
            <person name="Spatafora J.W."/>
            <person name="Henrissat B."/>
            <person name="Nagy L.G."/>
            <person name="Aury J.M."/>
            <person name="Wincker P."/>
            <person name="Grigoriev I.V."/>
            <person name="Bonfante P."/>
            <person name="Martin F.M."/>
        </authorList>
    </citation>
    <scope>NUCLEOTIDE SEQUENCE [LARGE SCALE GENOMIC DNA]</scope>
    <source>
        <strain evidence="2 3">ATCC MYA-4762</strain>
    </source>
</reference>